<dbReference type="Proteomes" id="UP000002294">
    <property type="component" value="Chromosome"/>
</dbReference>
<dbReference type="NCBIfam" id="TIGR00762">
    <property type="entry name" value="DegV"/>
    <property type="match status" value="1"/>
</dbReference>
<dbReference type="PANTHER" id="PTHR33434:SF3">
    <property type="entry name" value="DEGV DOMAIN-CONTAINING PROTEIN YITS"/>
    <property type="match status" value="1"/>
</dbReference>
<dbReference type="InterPro" id="IPR003797">
    <property type="entry name" value="DegV"/>
</dbReference>
<dbReference type="HOGENOM" id="CLU_048251_4_1_9"/>
<dbReference type="InterPro" id="IPR043168">
    <property type="entry name" value="DegV_C"/>
</dbReference>
<dbReference type="InterPro" id="IPR050270">
    <property type="entry name" value="DegV_domain_contain"/>
</dbReference>
<accession>C7RHX2</accession>
<dbReference type="Pfam" id="PF02645">
    <property type="entry name" value="DegV"/>
    <property type="match status" value="1"/>
</dbReference>
<dbReference type="EMBL" id="CP001708">
    <property type="protein sequence ID" value="ACV29083.1"/>
    <property type="molecule type" value="Genomic_DNA"/>
</dbReference>
<dbReference type="eggNOG" id="COG1307">
    <property type="taxonomic scope" value="Bacteria"/>
</dbReference>
<dbReference type="SUPFAM" id="SSF82549">
    <property type="entry name" value="DAK1/DegV-like"/>
    <property type="match status" value="1"/>
</dbReference>
<dbReference type="STRING" id="525919.Apre_1056"/>
<comment type="function">
    <text evidence="1">May bind long-chain fatty acids, such as palmitate, and may play a role in lipid transport or fatty acid metabolism.</text>
</comment>
<sequence length="297" mass="34106">MTHASYIISATSSVDITEELFERLDVKWIPFHYQIDGRDYLDDLGESISLSDFYEKMIAGSYSTTSQINVFEYLNYFEQFLEKGKDIIHLCLSSGITGEYNNALIAKEELAEKYPERKIYVLDSLNASAAQLFLVKEMAKMRDQEKSIEEINDWVINNRDRVNGWFLSSDLTYYIRGGRISKTKGTVGNALNICPVMEVNRFGELIVRERVRTKKRAIKVLLKKMESFADDGKDYDNECLIIHSHDYEGAVALKEKLLENFPKIRKDIEIYQFGTIIGSHTGPGTLAVVFWGEEKGR</sequence>
<evidence type="ECO:0000313" key="4">
    <source>
        <dbReference type="Proteomes" id="UP000002294"/>
    </source>
</evidence>
<dbReference type="KEGG" id="apr:Apre_1056"/>
<proteinExistence type="predicted"/>
<dbReference type="GO" id="GO:0008289">
    <property type="term" value="F:lipid binding"/>
    <property type="evidence" value="ECO:0007669"/>
    <property type="project" value="UniProtKB-KW"/>
</dbReference>
<organism evidence="3 4">
    <name type="scientific">Anaerococcus prevotii (strain ATCC 9321 / DSM 20548 / JCM 6508 / NCTC 11806 / PC1)</name>
    <name type="common">Peptostreptococcus prevotii</name>
    <name type="synonym">Peptococcus prevotii</name>
    <dbReference type="NCBI Taxonomy" id="525919"/>
    <lineage>
        <taxon>Bacteria</taxon>
        <taxon>Bacillati</taxon>
        <taxon>Bacillota</taxon>
        <taxon>Tissierellia</taxon>
        <taxon>Tissierellales</taxon>
        <taxon>Peptoniphilaceae</taxon>
        <taxon>Anaerococcus</taxon>
    </lineage>
</organism>
<dbReference type="Gene3D" id="2.20.28.50">
    <property type="entry name" value="degv family protein"/>
    <property type="match status" value="1"/>
</dbReference>
<dbReference type="RefSeq" id="WP_015777986.1">
    <property type="nucleotide sequence ID" value="NC_013171.1"/>
</dbReference>
<name>C7RHX2_ANAPD</name>
<evidence type="ECO:0000313" key="3">
    <source>
        <dbReference type="EMBL" id="ACV29083.1"/>
    </source>
</evidence>
<dbReference type="PANTHER" id="PTHR33434">
    <property type="entry name" value="DEGV DOMAIN-CONTAINING PROTEIN DR_1986-RELATED"/>
    <property type="match status" value="1"/>
</dbReference>
<dbReference type="AlphaFoldDB" id="C7RHX2"/>
<reference evidence="3 4" key="1">
    <citation type="journal article" date="2009" name="Stand. Genomic Sci.">
        <title>Complete genome sequence of Anaerococcus prevotii type strain (PC1).</title>
        <authorList>
            <person name="Labutti K."/>
            <person name="Pukall R."/>
            <person name="Steenblock K."/>
            <person name="Glavina Del Rio T."/>
            <person name="Tice H."/>
            <person name="Copeland A."/>
            <person name="Cheng J.F."/>
            <person name="Lucas S."/>
            <person name="Chen F."/>
            <person name="Nolan M."/>
            <person name="Bruce D."/>
            <person name="Goodwin L."/>
            <person name="Pitluck S."/>
            <person name="Ivanova N."/>
            <person name="Mavromatis K."/>
            <person name="Ovchinnikova G."/>
            <person name="Pati A."/>
            <person name="Chen A."/>
            <person name="Palaniappan K."/>
            <person name="Land M."/>
            <person name="Hauser L."/>
            <person name="Chang Y.J."/>
            <person name="Jeffries C.D."/>
            <person name="Chain P."/>
            <person name="Saunders E."/>
            <person name="Brettin T."/>
            <person name="Detter J.C."/>
            <person name="Han C."/>
            <person name="Goker M."/>
            <person name="Bristow J."/>
            <person name="Eisen J.A."/>
            <person name="Markowitz V."/>
            <person name="Hugenholtz P."/>
            <person name="Kyrpides N.C."/>
            <person name="Klenk H.P."/>
            <person name="Lapidus A."/>
        </authorList>
    </citation>
    <scope>NUCLEOTIDE SEQUENCE [LARGE SCALE GENOMIC DNA]</scope>
    <source>
        <strain evidence="4">ATCC 9321 / DSM 20548 / JCM 6508 / NCTC 11806 / PC1</strain>
    </source>
</reference>
<protein>
    <submittedName>
        <fullName evidence="3">DegV family protein</fullName>
    </submittedName>
</protein>
<evidence type="ECO:0000256" key="1">
    <source>
        <dbReference type="ARBA" id="ARBA00003238"/>
    </source>
</evidence>
<keyword evidence="4" id="KW-1185">Reference proteome</keyword>
<gene>
    <name evidence="3" type="ordered locus">Apre_1056</name>
</gene>
<keyword evidence="2" id="KW-0446">Lipid-binding</keyword>
<evidence type="ECO:0000256" key="2">
    <source>
        <dbReference type="ARBA" id="ARBA00023121"/>
    </source>
</evidence>
<dbReference type="PROSITE" id="PS51482">
    <property type="entry name" value="DEGV"/>
    <property type="match status" value="1"/>
</dbReference>
<dbReference type="Gene3D" id="3.40.50.10440">
    <property type="entry name" value="Dihydroxyacetone kinase, domain 1"/>
    <property type="match status" value="1"/>
</dbReference>
<dbReference type="Gene3D" id="3.30.1180.10">
    <property type="match status" value="1"/>
</dbReference>